<dbReference type="AlphaFoldDB" id="A0A150PAQ4"/>
<gene>
    <name evidence="2" type="ORF">BE08_05155</name>
</gene>
<name>A0A150PAQ4_SORCE</name>
<evidence type="ECO:0000313" key="3">
    <source>
        <dbReference type="Proteomes" id="UP000075420"/>
    </source>
</evidence>
<proteinExistence type="predicted"/>
<sequence>MLAAAAGCSGLDPDSEGADATGREEVGDDSAAATATGRCRVTGCSGQVCADQPVVTTCEWKEEYACYRAHGICERDARGQCGFRPTPELAACLRALRP</sequence>
<organism evidence="2 3">
    <name type="scientific">Sorangium cellulosum</name>
    <name type="common">Polyangium cellulosum</name>
    <dbReference type="NCBI Taxonomy" id="56"/>
    <lineage>
        <taxon>Bacteria</taxon>
        <taxon>Pseudomonadati</taxon>
        <taxon>Myxococcota</taxon>
        <taxon>Polyangia</taxon>
        <taxon>Polyangiales</taxon>
        <taxon>Polyangiaceae</taxon>
        <taxon>Sorangium</taxon>
    </lineage>
</organism>
<feature type="region of interest" description="Disordered" evidence="1">
    <location>
        <begin position="1"/>
        <end position="32"/>
    </location>
</feature>
<protein>
    <submittedName>
        <fullName evidence="2">Uncharacterized protein</fullName>
    </submittedName>
</protein>
<reference evidence="2 3" key="1">
    <citation type="submission" date="2014-02" db="EMBL/GenBank/DDBJ databases">
        <title>The small core and large imbalanced accessory genome model reveals a collaborative survival strategy of Sorangium cellulosum strains in nature.</title>
        <authorList>
            <person name="Han K."/>
            <person name="Peng R."/>
            <person name="Blom J."/>
            <person name="Li Y.-Z."/>
        </authorList>
    </citation>
    <scope>NUCLEOTIDE SEQUENCE [LARGE SCALE GENOMIC DNA]</scope>
    <source>
        <strain evidence="2 3">So0157-25</strain>
    </source>
</reference>
<evidence type="ECO:0000313" key="2">
    <source>
        <dbReference type="EMBL" id="KYF52558.1"/>
    </source>
</evidence>
<evidence type="ECO:0000256" key="1">
    <source>
        <dbReference type="SAM" id="MobiDB-lite"/>
    </source>
</evidence>
<accession>A0A150PAQ4</accession>
<comment type="caution">
    <text evidence="2">The sequence shown here is derived from an EMBL/GenBank/DDBJ whole genome shotgun (WGS) entry which is preliminary data.</text>
</comment>
<dbReference type="EMBL" id="JELY01002434">
    <property type="protein sequence ID" value="KYF52558.1"/>
    <property type="molecule type" value="Genomic_DNA"/>
</dbReference>
<dbReference type="Proteomes" id="UP000075420">
    <property type="component" value="Unassembled WGS sequence"/>
</dbReference>